<gene>
    <name evidence="1" type="ORF">HK100_007485</name>
</gene>
<accession>A0AAD5SRL6</accession>
<name>A0AAD5SRL6_9FUNG</name>
<dbReference type="Proteomes" id="UP001211907">
    <property type="component" value="Unassembled WGS sequence"/>
</dbReference>
<reference evidence="1" key="1">
    <citation type="submission" date="2020-05" db="EMBL/GenBank/DDBJ databases">
        <title>Phylogenomic resolution of chytrid fungi.</title>
        <authorList>
            <person name="Stajich J.E."/>
            <person name="Amses K."/>
            <person name="Simmons R."/>
            <person name="Seto K."/>
            <person name="Myers J."/>
            <person name="Bonds A."/>
            <person name="Quandt C.A."/>
            <person name="Barry K."/>
            <person name="Liu P."/>
            <person name="Grigoriev I."/>
            <person name="Longcore J.E."/>
            <person name="James T.Y."/>
        </authorList>
    </citation>
    <scope>NUCLEOTIDE SEQUENCE</scope>
    <source>
        <strain evidence="1">JEL0513</strain>
    </source>
</reference>
<sequence length="179" mass="19345">MQNDRNLVVYYWLDEIFDITSGAIWASSWGQYHGGTSQWASYATNSVVYEQYENSDATIYVPYSNDWRWNIYGDNYDAGNEEASVTGVVSTYLETGGEIYDGDGVYVDNSGTLAIYGVDANGNAAASNSAEFIIACDSYSGNNGQNCVIAVSGVGCANGVDSANLISLQIGKCARYNWA</sequence>
<proteinExistence type="predicted"/>
<protein>
    <submittedName>
        <fullName evidence="1">Uncharacterized protein</fullName>
    </submittedName>
</protein>
<comment type="caution">
    <text evidence="1">The sequence shown here is derived from an EMBL/GenBank/DDBJ whole genome shotgun (WGS) entry which is preliminary data.</text>
</comment>
<evidence type="ECO:0000313" key="1">
    <source>
        <dbReference type="EMBL" id="KAJ3090328.1"/>
    </source>
</evidence>
<evidence type="ECO:0000313" key="2">
    <source>
        <dbReference type="Proteomes" id="UP001211907"/>
    </source>
</evidence>
<keyword evidence="2" id="KW-1185">Reference proteome</keyword>
<dbReference type="EMBL" id="JADGJH010003530">
    <property type="protein sequence ID" value="KAJ3090328.1"/>
    <property type="molecule type" value="Genomic_DNA"/>
</dbReference>
<dbReference type="AlphaFoldDB" id="A0AAD5SRL6"/>
<organism evidence="1 2">
    <name type="scientific">Physocladia obscura</name>
    <dbReference type="NCBI Taxonomy" id="109957"/>
    <lineage>
        <taxon>Eukaryota</taxon>
        <taxon>Fungi</taxon>
        <taxon>Fungi incertae sedis</taxon>
        <taxon>Chytridiomycota</taxon>
        <taxon>Chytridiomycota incertae sedis</taxon>
        <taxon>Chytridiomycetes</taxon>
        <taxon>Chytridiales</taxon>
        <taxon>Chytriomycetaceae</taxon>
        <taxon>Physocladia</taxon>
    </lineage>
</organism>